<evidence type="ECO:0000256" key="3">
    <source>
        <dbReference type="ARBA" id="ARBA00014962"/>
    </source>
</evidence>
<dbReference type="SMART" id="SM01323">
    <property type="entry name" value="YajC"/>
    <property type="match status" value="1"/>
</dbReference>
<dbReference type="EMBL" id="DSGB01000004">
    <property type="protein sequence ID" value="HER95724.1"/>
    <property type="molecule type" value="Genomic_DNA"/>
</dbReference>
<dbReference type="InterPro" id="IPR003849">
    <property type="entry name" value="Preprotein_translocase_YajC"/>
</dbReference>
<dbReference type="PANTHER" id="PTHR33909:SF1">
    <property type="entry name" value="SEC TRANSLOCON ACCESSORY COMPLEX SUBUNIT YAJC"/>
    <property type="match status" value="1"/>
</dbReference>
<comment type="similarity">
    <text evidence="2">Belongs to the YajC family.</text>
</comment>
<protein>
    <recommendedName>
        <fullName evidence="3">Sec translocon accessory complex subunit YajC</fullName>
    </recommendedName>
</protein>
<evidence type="ECO:0000256" key="10">
    <source>
        <dbReference type="ARBA" id="ARBA00023136"/>
    </source>
</evidence>
<dbReference type="PANTHER" id="PTHR33909">
    <property type="entry name" value="SEC TRANSLOCON ACCESSORY COMPLEX SUBUNIT YAJC"/>
    <property type="match status" value="1"/>
</dbReference>
<dbReference type="GO" id="GO:0005886">
    <property type="term" value="C:plasma membrane"/>
    <property type="evidence" value="ECO:0007669"/>
    <property type="project" value="UniProtKB-SubCell"/>
</dbReference>
<keyword evidence="4" id="KW-0813">Transport</keyword>
<evidence type="ECO:0000256" key="2">
    <source>
        <dbReference type="ARBA" id="ARBA00006742"/>
    </source>
</evidence>
<feature type="transmembrane region" description="Helical" evidence="11">
    <location>
        <begin position="20"/>
        <end position="37"/>
    </location>
</feature>
<gene>
    <name evidence="12" type="primary">yajC</name>
    <name evidence="12" type="ORF">ENO59_04305</name>
</gene>
<keyword evidence="9" id="KW-0811">Translocation</keyword>
<evidence type="ECO:0000256" key="1">
    <source>
        <dbReference type="ARBA" id="ARBA00004162"/>
    </source>
</evidence>
<sequence>MWYNVLLLAQPADGAPSPLVTFLPLILIFIVFYFFLIRPQKKKEEQRQKMIAALKKGDKVVTIGGIHGTVTQVDETSLLLQVDTNTKLRVEKSAIATVLSKE</sequence>
<dbReference type="NCBIfam" id="TIGR00739">
    <property type="entry name" value="yajC"/>
    <property type="match status" value="1"/>
</dbReference>
<dbReference type="Pfam" id="PF02699">
    <property type="entry name" value="YajC"/>
    <property type="match status" value="1"/>
</dbReference>
<keyword evidence="7" id="KW-0653">Protein transport</keyword>
<keyword evidence="5" id="KW-1003">Cell membrane</keyword>
<evidence type="ECO:0000256" key="6">
    <source>
        <dbReference type="ARBA" id="ARBA00022692"/>
    </source>
</evidence>
<proteinExistence type="inferred from homology"/>
<comment type="subcellular location">
    <subcellularLocation>
        <location evidence="1">Cell membrane</location>
        <topology evidence="1">Single-pass membrane protein</topology>
    </subcellularLocation>
</comment>
<evidence type="ECO:0000256" key="9">
    <source>
        <dbReference type="ARBA" id="ARBA00023010"/>
    </source>
</evidence>
<evidence type="ECO:0000256" key="5">
    <source>
        <dbReference type="ARBA" id="ARBA00022475"/>
    </source>
</evidence>
<keyword evidence="10 11" id="KW-0472">Membrane</keyword>
<accession>A0A7V2F5P3</accession>
<evidence type="ECO:0000256" key="8">
    <source>
        <dbReference type="ARBA" id="ARBA00022989"/>
    </source>
</evidence>
<evidence type="ECO:0000256" key="11">
    <source>
        <dbReference type="SAM" id="Phobius"/>
    </source>
</evidence>
<reference evidence="12" key="1">
    <citation type="journal article" date="2020" name="mSystems">
        <title>Genome- and Community-Level Interaction Insights into Carbon Utilization and Element Cycling Functions of Hydrothermarchaeota in Hydrothermal Sediment.</title>
        <authorList>
            <person name="Zhou Z."/>
            <person name="Liu Y."/>
            <person name="Xu W."/>
            <person name="Pan J."/>
            <person name="Luo Z.H."/>
            <person name="Li M."/>
        </authorList>
    </citation>
    <scope>NUCLEOTIDE SEQUENCE [LARGE SCALE GENOMIC DNA]</scope>
    <source>
        <strain evidence="12">SpSt-143</strain>
    </source>
</reference>
<dbReference type="AlphaFoldDB" id="A0A7V2F5P3"/>
<dbReference type="PRINTS" id="PR01853">
    <property type="entry name" value="YAJCTRNLCASE"/>
</dbReference>
<evidence type="ECO:0000313" key="12">
    <source>
        <dbReference type="EMBL" id="HER95724.1"/>
    </source>
</evidence>
<comment type="caution">
    <text evidence="12">The sequence shown here is derived from an EMBL/GenBank/DDBJ whole genome shotgun (WGS) entry which is preliminary data.</text>
</comment>
<evidence type="ECO:0000256" key="7">
    <source>
        <dbReference type="ARBA" id="ARBA00022927"/>
    </source>
</evidence>
<keyword evidence="8 11" id="KW-1133">Transmembrane helix</keyword>
<dbReference type="GO" id="GO:0015031">
    <property type="term" value="P:protein transport"/>
    <property type="evidence" value="ECO:0007669"/>
    <property type="project" value="UniProtKB-KW"/>
</dbReference>
<keyword evidence="6 11" id="KW-0812">Transmembrane</keyword>
<evidence type="ECO:0000256" key="4">
    <source>
        <dbReference type="ARBA" id="ARBA00022448"/>
    </source>
</evidence>
<name>A0A7V2F5P3_RHOMR</name>
<organism evidence="12">
    <name type="scientific">Rhodothermus marinus</name>
    <name type="common">Rhodothermus obamensis</name>
    <dbReference type="NCBI Taxonomy" id="29549"/>
    <lineage>
        <taxon>Bacteria</taxon>
        <taxon>Pseudomonadati</taxon>
        <taxon>Rhodothermota</taxon>
        <taxon>Rhodothermia</taxon>
        <taxon>Rhodothermales</taxon>
        <taxon>Rhodothermaceae</taxon>
        <taxon>Rhodothermus</taxon>
    </lineage>
</organism>